<feature type="transmembrane region" description="Helical" evidence="15">
    <location>
        <begin position="70"/>
        <end position="91"/>
    </location>
</feature>
<reference evidence="18" key="1">
    <citation type="journal article" date="2020" name="Phytopathology">
        <title>Genome Sequence Resources of Colletotrichum truncatum, C. plurivorum, C. musicola, and C. sojae: Four Species Pathogenic to Soybean (Glycine max).</title>
        <authorList>
            <person name="Rogerio F."/>
            <person name="Boufleur T.R."/>
            <person name="Ciampi-Guillardi M."/>
            <person name="Sukno S.A."/>
            <person name="Thon M.R."/>
            <person name="Massola Junior N.S."/>
            <person name="Baroncelli R."/>
        </authorList>
    </citation>
    <scope>NUCLEOTIDE SEQUENCE</scope>
    <source>
        <strain evidence="18">LFN0074</strain>
    </source>
</reference>
<dbReference type="Pfam" id="PF05730">
    <property type="entry name" value="CFEM"/>
    <property type="match status" value="1"/>
</dbReference>
<evidence type="ECO:0000256" key="6">
    <source>
        <dbReference type="ARBA" id="ARBA00022622"/>
    </source>
</evidence>
<evidence type="ECO:0000256" key="8">
    <source>
        <dbReference type="ARBA" id="ARBA00022729"/>
    </source>
</evidence>
<evidence type="ECO:0000313" key="19">
    <source>
        <dbReference type="Proteomes" id="UP000639643"/>
    </source>
</evidence>
<evidence type="ECO:0000259" key="17">
    <source>
        <dbReference type="Pfam" id="PF20684"/>
    </source>
</evidence>
<sequence length="423" mass="46728">MPCFVDGFHAGHCSMTNLTDCICINVPLQAGVSQCVQTSCEFSDQYDTALVSQELCKGYPTESRRRYSRIFSIALPTISATVVALRCWARYTVTQKLWWDDWSALIALFFLVVSCACGFANAGMGFGEHYWDVEPGKGKTIIQLFYAMQMFYTFMQVAAKTSICCFYYRVFTNTPFLLAVKGALVFILLHGAMFLFLVIFQCLPVQSIWDRSIEGKCLNITAIGYGGAAISIFEDIVLFIMPVPELLKLQLSRKKKWALVFMFGIGSFACIASMIRLKYLVSLAHTFDATWDNVDVVLWSSIEVNLAIVCGSLPALRPLFKRIPALLSTAMSTARSGTGTNRRPGAPTPLAKVSNHSRPSCAMSAESSPRRPILAEAQSRGFGSSSTVKVSHSTVDDRLDLEEGTGSRDDLEQQDWAAEKPAS</sequence>
<gene>
    <name evidence="18" type="ORF">CMUS01_03453</name>
</gene>
<dbReference type="GO" id="GO:0005576">
    <property type="term" value="C:extracellular region"/>
    <property type="evidence" value="ECO:0007669"/>
    <property type="project" value="UniProtKB-SubCell"/>
</dbReference>
<keyword evidence="12" id="KW-0449">Lipoprotein</keyword>
<keyword evidence="11" id="KW-1015">Disulfide bond</keyword>
<keyword evidence="19" id="KW-1185">Reference proteome</keyword>
<dbReference type="GO" id="GO:0098552">
    <property type="term" value="C:side of membrane"/>
    <property type="evidence" value="ECO:0007669"/>
    <property type="project" value="UniProtKB-KW"/>
</dbReference>
<keyword evidence="6" id="KW-0336">GPI-anchor</keyword>
<proteinExistence type="inferred from homology"/>
<feature type="transmembrane region" description="Helical" evidence="15">
    <location>
        <begin position="176"/>
        <end position="203"/>
    </location>
</feature>
<feature type="transmembrane region" description="Helical" evidence="15">
    <location>
        <begin position="103"/>
        <end position="123"/>
    </location>
</feature>
<dbReference type="PANTHER" id="PTHR33048:SF131">
    <property type="entry name" value="INTEGRAL MEMBRANE PROTEIN"/>
    <property type="match status" value="1"/>
</dbReference>
<feature type="transmembrane region" description="Helical" evidence="15">
    <location>
        <begin position="257"/>
        <end position="277"/>
    </location>
</feature>
<evidence type="ECO:0000256" key="10">
    <source>
        <dbReference type="ARBA" id="ARBA00023136"/>
    </source>
</evidence>
<evidence type="ECO:0000256" key="9">
    <source>
        <dbReference type="ARBA" id="ARBA00022989"/>
    </source>
</evidence>
<evidence type="ECO:0000256" key="7">
    <source>
        <dbReference type="ARBA" id="ARBA00022692"/>
    </source>
</evidence>
<feature type="compositionally biased region" description="Low complexity" evidence="14">
    <location>
        <begin position="384"/>
        <end position="393"/>
    </location>
</feature>
<keyword evidence="7 15" id="KW-0812">Transmembrane</keyword>
<dbReference type="EMBL" id="WIGM01000083">
    <property type="protein sequence ID" value="KAF6841850.1"/>
    <property type="molecule type" value="Genomic_DNA"/>
</dbReference>
<keyword evidence="8" id="KW-0732">Signal</keyword>
<feature type="region of interest" description="Disordered" evidence="14">
    <location>
        <begin position="334"/>
        <end position="423"/>
    </location>
</feature>
<keyword evidence="9 15" id="KW-1133">Transmembrane helix</keyword>
<evidence type="ECO:0000256" key="13">
    <source>
        <dbReference type="ARBA" id="ARBA00038359"/>
    </source>
</evidence>
<dbReference type="InterPro" id="IPR052337">
    <property type="entry name" value="SAT4-like"/>
</dbReference>
<evidence type="ECO:0000256" key="5">
    <source>
        <dbReference type="ARBA" id="ARBA00022525"/>
    </source>
</evidence>
<comment type="subcellular location">
    <subcellularLocation>
        <location evidence="2">Membrane</location>
        <topology evidence="2">Lipid-anchor</topology>
        <topology evidence="2">GPI-anchor</topology>
    </subcellularLocation>
    <subcellularLocation>
        <location evidence="1">Membrane</location>
        <topology evidence="1">Multi-pass membrane protein</topology>
    </subcellularLocation>
    <subcellularLocation>
        <location evidence="3">Secreted</location>
    </subcellularLocation>
</comment>
<evidence type="ECO:0000256" key="3">
    <source>
        <dbReference type="ARBA" id="ARBA00004613"/>
    </source>
</evidence>
<dbReference type="InterPro" id="IPR049326">
    <property type="entry name" value="Rhodopsin_dom_fungi"/>
</dbReference>
<dbReference type="PANTHER" id="PTHR33048">
    <property type="entry name" value="PTH11-LIKE INTEGRAL MEMBRANE PROTEIN (AFU_ORTHOLOGUE AFUA_5G11245)"/>
    <property type="match status" value="1"/>
</dbReference>
<feature type="domain" description="Rhodopsin" evidence="17">
    <location>
        <begin position="85"/>
        <end position="322"/>
    </location>
</feature>
<dbReference type="AlphaFoldDB" id="A0A8H6NST9"/>
<evidence type="ECO:0000256" key="12">
    <source>
        <dbReference type="ARBA" id="ARBA00023288"/>
    </source>
</evidence>
<evidence type="ECO:0000256" key="4">
    <source>
        <dbReference type="ARBA" id="ARBA00010031"/>
    </source>
</evidence>
<protein>
    <submittedName>
        <fullName evidence="18">Integral membrane protein</fullName>
    </submittedName>
</protein>
<keyword evidence="10 15" id="KW-0472">Membrane</keyword>
<keyword evidence="6" id="KW-0325">Glycoprotein</keyword>
<comment type="similarity">
    <text evidence="4">Belongs to the RBT5 family.</text>
</comment>
<evidence type="ECO:0000256" key="11">
    <source>
        <dbReference type="ARBA" id="ARBA00023157"/>
    </source>
</evidence>
<accession>A0A8H6NST9</accession>
<dbReference type="OrthoDB" id="5329176at2759"/>
<comment type="caution">
    <text evidence="18">The sequence shown here is derived from an EMBL/GenBank/DDBJ whole genome shotgun (WGS) entry which is preliminary data.</text>
</comment>
<evidence type="ECO:0000256" key="2">
    <source>
        <dbReference type="ARBA" id="ARBA00004589"/>
    </source>
</evidence>
<evidence type="ECO:0000256" key="15">
    <source>
        <dbReference type="SAM" id="Phobius"/>
    </source>
</evidence>
<evidence type="ECO:0000256" key="1">
    <source>
        <dbReference type="ARBA" id="ARBA00004141"/>
    </source>
</evidence>
<organism evidence="18 19">
    <name type="scientific">Colletotrichum musicola</name>
    <dbReference type="NCBI Taxonomy" id="2175873"/>
    <lineage>
        <taxon>Eukaryota</taxon>
        <taxon>Fungi</taxon>
        <taxon>Dikarya</taxon>
        <taxon>Ascomycota</taxon>
        <taxon>Pezizomycotina</taxon>
        <taxon>Sordariomycetes</taxon>
        <taxon>Hypocreomycetidae</taxon>
        <taxon>Glomerellales</taxon>
        <taxon>Glomerellaceae</taxon>
        <taxon>Colletotrichum</taxon>
        <taxon>Colletotrichum orchidearum species complex</taxon>
    </lineage>
</organism>
<evidence type="ECO:0000313" key="18">
    <source>
        <dbReference type="EMBL" id="KAF6841850.1"/>
    </source>
</evidence>
<dbReference type="Pfam" id="PF20684">
    <property type="entry name" value="Fung_rhodopsin"/>
    <property type="match status" value="1"/>
</dbReference>
<evidence type="ECO:0000259" key="16">
    <source>
        <dbReference type="Pfam" id="PF05730"/>
    </source>
</evidence>
<keyword evidence="5" id="KW-0964">Secreted</keyword>
<comment type="similarity">
    <text evidence="13">Belongs to the SAT4 family.</text>
</comment>
<feature type="domain" description="CFEM" evidence="16">
    <location>
        <begin position="2"/>
        <end position="57"/>
    </location>
</feature>
<dbReference type="InterPro" id="IPR008427">
    <property type="entry name" value="Extracellular_membr_CFEM_dom"/>
</dbReference>
<dbReference type="Proteomes" id="UP000639643">
    <property type="component" value="Unassembled WGS sequence"/>
</dbReference>
<name>A0A8H6NST9_9PEZI</name>
<evidence type="ECO:0000256" key="14">
    <source>
        <dbReference type="SAM" id="MobiDB-lite"/>
    </source>
</evidence>